<dbReference type="EMBL" id="CAADFX010000085">
    <property type="protein sequence ID" value="VFK58563.1"/>
    <property type="molecule type" value="Genomic_DNA"/>
</dbReference>
<name>A0A450ZXR9_9GAMM</name>
<accession>A0A450ZXR9</accession>
<gene>
    <name evidence="1" type="ORF">BECKTUN1418D_GA0071000_108513</name>
</gene>
<proteinExistence type="predicted"/>
<dbReference type="AlphaFoldDB" id="A0A450ZXR9"/>
<reference evidence="1" key="1">
    <citation type="submission" date="2019-02" db="EMBL/GenBank/DDBJ databases">
        <authorList>
            <person name="Gruber-Vodicka R. H."/>
            <person name="Seah K. B. B."/>
        </authorList>
    </citation>
    <scope>NUCLEOTIDE SEQUENCE</scope>
    <source>
        <strain evidence="1">BECK_BY1</strain>
    </source>
</reference>
<evidence type="ECO:0000313" key="1">
    <source>
        <dbReference type="EMBL" id="VFK58563.1"/>
    </source>
</evidence>
<protein>
    <submittedName>
        <fullName evidence="1">Uncharacterized protein</fullName>
    </submittedName>
</protein>
<sequence>MGRTRPTEEQVRLVATSDDMEGTVDKVHTPVETLARDNIFAFCPRVEFLYYNPGIFKCIGKTKFLRNERNELENLY</sequence>
<organism evidence="1">
    <name type="scientific">Candidatus Kentrum sp. TUN</name>
    <dbReference type="NCBI Taxonomy" id="2126343"/>
    <lineage>
        <taxon>Bacteria</taxon>
        <taxon>Pseudomonadati</taxon>
        <taxon>Pseudomonadota</taxon>
        <taxon>Gammaproteobacteria</taxon>
        <taxon>Candidatus Kentrum</taxon>
    </lineage>
</organism>